<dbReference type="Gene3D" id="3.10.20.90">
    <property type="entry name" value="Phosphatidylinositol 3-kinase Catalytic Subunit, Chain A, domain 1"/>
    <property type="match status" value="1"/>
</dbReference>
<name>A0AAD8G167_ACIOX</name>
<keyword evidence="3" id="KW-1185">Reference proteome</keyword>
<dbReference type="InterPro" id="IPR000626">
    <property type="entry name" value="Ubiquitin-like_dom"/>
</dbReference>
<dbReference type="SUPFAM" id="SSF54236">
    <property type="entry name" value="Ubiquitin-like"/>
    <property type="match status" value="1"/>
</dbReference>
<feature type="domain" description="Ubiquitin-like" evidence="1">
    <location>
        <begin position="32"/>
        <end position="88"/>
    </location>
</feature>
<evidence type="ECO:0000259" key="1">
    <source>
        <dbReference type="PROSITE" id="PS50053"/>
    </source>
</evidence>
<proteinExistence type="predicted"/>
<reference evidence="2" key="1">
    <citation type="submission" date="2022-02" db="EMBL/GenBank/DDBJ databases">
        <title>Atlantic sturgeon de novo genome assembly.</title>
        <authorList>
            <person name="Stock M."/>
            <person name="Klopp C."/>
            <person name="Guiguen Y."/>
            <person name="Cabau C."/>
            <person name="Parinello H."/>
            <person name="Santidrian Yebra-Pimentel E."/>
            <person name="Kuhl H."/>
            <person name="Dirks R.P."/>
            <person name="Guessner J."/>
            <person name="Wuertz S."/>
            <person name="Du K."/>
            <person name="Schartl M."/>
        </authorList>
    </citation>
    <scope>NUCLEOTIDE SEQUENCE</scope>
    <source>
        <strain evidence="2">STURGEONOMICS-FGT-2020</strain>
        <tissue evidence="2">Whole blood</tissue>
    </source>
</reference>
<dbReference type="EMBL" id="JAGXEW010000019">
    <property type="protein sequence ID" value="KAK1161281.1"/>
    <property type="molecule type" value="Genomic_DNA"/>
</dbReference>
<dbReference type="InterPro" id="IPR029071">
    <property type="entry name" value="Ubiquitin-like_domsf"/>
</dbReference>
<evidence type="ECO:0000313" key="2">
    <source>
        <dbReference type="EMBL" id="KAK1161281.1"/>
    </source>
</evidence>
<dbReference type="SMART" id="SM00213">
    <property type="entry name" value="UBQ"/>
    <property type="match status" value="1"/>
</dbReference>
<sequence>MGKIYQIYVIGMEGKKMTIDVGESEEALNDMTVLAFKKLLLQKLPGSESAEDLRLLFGSKQLEDTDKFSAHEIKDKSTVLMVLRLPGGEDGNKPWE</sequence>
<gene>
    <name evidence="2" type="ORF">AOXY_G20230</name>
</gene>
<dbReference type="PROSITE" id="PS50053">
    <property type="entry name" value="UBIQUITIN_2"/>
    <property type="match status" value="1"/>
</dbReference>
<protein>
    <submittedName>
        <fullName evidence="2">Polyubiquitin-like</fullName>
    </submittedName>
</protein>
<accession>A0AAD8G167</accession>
<dbReference type="Proteomes" id="UP001230051">
    <property type="component" value="Unassembled WGS sequence"/>
</dbReference>
<comment type="caution">
    <text evidence="2">The sequence shown here is derived from an EMBL/GenBank/DDBJ whole genome shotgun (WGS) entry which is preliminary data.</text>
</comment>
<evidence type="ECO:0000313" key="3">
    <source>
        <dbReference type="Proteomes" id="UP001230051"/>
    </source>
</evidence>
<dbReference type="CDD" id="cd17039">
    <property type="entry name" value="Ubl_ubiquitin_like"/>
    <property type="match status" value="1"/>
</dbReference>
<dbReference type="AlphaFoldDB" id="A0AAD8G167"/>
<dbReference type="Pfam" id="PF00240">
    <property type="entry name" value="ubiquitin"/>
    <property type="match status" value="1"/>
</dbReference>
<organism evidence="2 3">
    <name type="scientific">Acipenser oxyrinchus oxyrinchus</name>
    <dbReference type="NCBI Taxonomy" id="40147"/>
    <lineage>
        <taxon>Eukaryota</taxon>
        <taxon>Metazoa</taxon>
        <taxon>Chordata</taxon>
        <taxon>Craniata</taxon>
        <taxon>Vertebrata</taxon>
        <taxon>Euteleostomi</taxon>
        <taxon>Actinopterygii</taxon>
        <taxon>Chondrostei</taxon>
        <taxon>Acipenseriformes</taxon>
        <taxon>Acipenseridae</taxon>
        <taxon>Acipenser</taxon>
    </lineage>
</organism>